<name>T1J0C9_STRMM</name>
<feature type="transmembrane region" description="Helical" evidence="3">
    <location>
        <begin position="986"/>
        <end position="1012"/>
    </location>
</feature>
<organism evidence="6 7">
    <name type="scientific">Strigamia maritima</name>
    <name type="common">European centipede</name>
    <name type="synonym">Geophilus maritimus</name>
    <dbReference type="NCBI Taxonomy" id="126957"/>
    <lineage>
        <taxon>Eukaryota</taxon>
        <taxon>Metazoa</taxon>
        <taxon>Ecdysozoa</taxon>
        <taxon>Arthropoda</taxon>
        <taxon>Myriapoda</taxon>
        <taxon>Chilopoda</taxon>
        <taxon>Pleurostigmophora</taxon>
        <taxon>Geophilomorpha</taxon>
        <taxon>Linotaeniidae</taxon>
        <taxon>Strigamia</taxon>
    </lineage>
</organism>
<dbReference type="EnsemblMetazoa" id="SMAR006974-RA">
    <property type="protein sequence ID" value="SMAR006974-PA"/>
    <property type="gene ID" value="SMAR006974"/>
</dbReference>
<keyword evidence="3" id="KW-0472">Membrane</keyword>
<dbReference type="InterPro" id="IPR058831">
    <property type="entry name" value="LolA-like_dom_2nd"/>
</dbReference>
<dbReference type="PhylomeDB" id="T1J0C9"/>
<reference evidence="6" key="2">
    <citation type="submission" date="2015-02" db="UniProtKB">
        <authorList>
            <consortium name="EnsemblMetazoa"/>
        </authorList>
    </citation>
    <scope>IDENTIFICATION</scope>
</reference>
<dbReference type="EMBL" id="JH431734">
    <property type="status" value="NOT_ANNOTATED_CDS"/>
    <property type="molecule type" value="Genomic_DNA"/>
</dbReference>
<dbReference type="eggNOG" id="ENOG502RPFP">
    <property type="taxonomic scope" value="Eukaryota"/>
</dbReference>
<dbReference type="PANTHER" id="PTHR21974">
    <property type="entry name" value="RE15880P"/>
    <property type="match status" value="1"/>
</dbReference>
<evidence type="ECO:0000256" key="2">
    <source>
        <dbReference type="SAM" id="MobiDB-lite"/>
    </source>
</evidence>
<reference evidence="7" key="1">
    <citation type="submission" date="2011-05" db="EMBL/GenBank/DDBJ databases">
        <authorList>
            <person name="Richards S.R."/>
            <person name="Qu J."/>
            <person name="Jiang H."/>
            <person name="Jhangiani S.N."/>
            <person name="Agravi P."/>
            <person name="Goodspeed R."/>
            <person name="Gross S."/>
            <person name="Mandapat C."/>
            <person name="Jackson L."/>
            <person name="Mathew T."/>
            <person name="Pu L."/>
            <person name="Thornton R."/>
            <person name="Saada N."/>
            <person name="Wilczek-Boney K.B."/>
            <person name="Lee S."/>
            <person name="Kovar C."/>
            <person name="Wu Y."/>
            <person name="Scherer S.E."/>
            <person name="Worley K.C."/>
            <person name="Muzny D.M."/>
            <person name="Gibbs R."/>
        </authorList>
    </citation>
    <scope>NUCLEOTIDE SEQUENCE</scope>
    <source>
        <strain evidence="7">Brora</strain>
    </source>
</reference>
<evidence type="ECO:0000313" key="6">
    <source>
        <dbReference type="EnsemblMetazoa" id="SMAR006974-PA"/>
    </source>
</evidence>
<dbReference type="PANTHER" id="PTHR21974:SF2">
    <property type="entry name" value="RE15880P"/>
    <property type="match status" value="1"/>
</dbReference>
<dbReference type="Pfam" id="PF25899">
    <property type="entry name" value="DUF7959"/>
    <property type="match status" value="1"/>
</dbReference>
<keyword evidence="3" id="KW-1133">Transmembrane helix</keyword>
<keyword evidence="3" id="KW-0812">Transmembrane</keyword>
<evidence type="ECO:0000259" key="5">
    <source>
        <dbReference type="Pfam" id="PF25899"/>
    </source>
</evidence>
<dbReference type="Proteomes" id="UP000014500">
    <property type="component" value="Unassembled WGS sequence"/>
</dbReference>
<evidence type="ECO:0000256" key="3">
    <source>
        <dbReference type="SAM" id="Phobius"/>
    </source>
</evidence>
<evidence type="ECO:0000256" key="1">
    <source>
        <dbReference type="SAM" id="Coils"/>
    </source>
</evidence>
<dbReference type="AlphaFoldDB" id="T1J0C9"/>
<dbReference type="GO" id="GO:0005929">
    <property type="term" value="C:cilium"/>
    <property type="evidence" value="ECO:0007669"/>
    <property type="project" value="TreeGrafter"/>
</dbReference>
<dbReference type="STRING" id="126957.T1J0C9"/>
<evidence type="ECO:0000259" key="4">
    <source>
        <dbReference type="Pfam" id="PF25898"/>
    </source>
</evidence>
<keyword evidence="1" id="KW-0175">Coiled coil</keyword>
<dbReference type="HOGENOM" id="CLU_293268_0_0_1"/>
<accession>T1J0C9</accession>
<dbReference type="InterPro" id="IPR058265">
    <property type="entry name" value="DUF7959"/>
</dbReference>
<evidence type="ECO:0000313" key="7">
    <source>
        <dbReference type="Proteomes" id="UP000014500"/>
    </source>
</evidence>
<keyword evidence="7" id="KW-1185">Reference proteome</keyword>
<feature type="domain" description="LolA-like" evidence="4">
    <location>
        <begin position="638"/>
        <end position="833"/>
    </location>
</feature>
<feature type="region of interest" description="Disordered" evidence="2">
    <location>
        <begin position="957"/>
        <end position="981"/>
    </location>
</feature>
<proteinExistence type="predicted"/>
<feature type="coiled-coil region" evidence="1">
    <location>
        <begin position="57"/>
        <end position="135"/>
    </location>
</feature>
<feature type="domain" description="DUF7959" evidence="5">
    <location>
        <begin position="847"/>
        <end position="941"/>
    </location>
</feature>
<dbReference type="Pfam" id="PF25898">
    <property type="entry name" value="LolA_2nd_metazoa"/>
    <property type="match status" value="1"/>
</dbReference>
<protein>
    <submittedName>
        <fullName evidence="6">Uncharacterized protein</fullName>
    </submittedName>
</protein>
<sequence length="1037" mass="119228">MERDYRDLLDRIAHGEYEIRQNNHQDKNVKSFLMSQGRMDEDTMFEKAEHLAILNKKEILRKEIEGSKRHVQELRKEVAGLADDVNDLQSLHQREDMLLRSIFGGEYGSSEENHLEEKLDAMDAQKQQIEAANFKWRQAEVMVEFAVKQMGAAVDRWTHLIRLPLSEMENRFGLAEETRNNLIAATQNIQGAQRYLPNIKFPYCNQQEVEIISQATSYVFTDMQSPERQLHALEVYTVTWRRSAALLQWFDFVLDFTILKDLAAISEKVKTTAVALRRERIQLIRIKLQENGRHIEMDTDITIDSDSEESDFLLNEMPESMRYQRNEISSARASRDFRLPSPLSREELAPPPTREQLFGIEKIDMIKSAHVKRVELTDIDRNLDKTRVEMDLQAKLRQRRQRRARHNLESAAVNDPHQSRPFIPQLPRSYMAKMEVTDIRTNTTKYAVEYYDGENMRGALTWRLQGEETRVIYDGLARTLITVVGWTPNDPYETSAQCIVSKFSYNQDNFIIGVQMKDYTTSYLALIGGLLRYNSDLHFKYNNWTVSYVRGMKADMWEACLYLPEVDGTFDVVFYWSDLSSTIPTPSGEKSVPLKTKISGTFWPNPDNEAVNETVLIVTNFLWFQSNPPLNEELFQPPRGVFCQNDEKYKPFPPFPNIFSVFTETQVQIEGKPEVTLTNQKLWYNLPAKLQRMDDYGSDSDLSTIIDYNSGVAYFIDEYSTNCSVTEQIYSKISLAEDIFMMNVDKLEYLGKYTIRDRLCDSWSGKSDNVVIEWSFLDDSWHQSDGDGSLTRTPVQTVIINHKPTGAEKTTRNYFHFHPNDDELSFFEVDYCFGPDKRKVFQISFQVTLPDVSTFSFTTFARNCRIVLAREMRVTLLRVSQVKAEYNQQKIYIQFTLLDKTTPATANNVELSAAVTILQSAVTSNSLLVTAGRIPNSQEILYLTALPDSLLELDNADPCSQKDTTSGKRLKRSAPNNNQPQSNLDLWSTGLGIGLFAIGSVLGVIVMLILLLRLKPKINTNVLDDGIQLTPTTSTKE</sequence>